<dbReference type="GO" id="GO:0006355">
    <property type="term" value="P:regulation of DNA-templated transcription"/>
    <property type="evidence" value="ECO:0007669"/>
    <property type="project" value="UniProtKB-UniRule"/>
</dbReference>
<keyword evidence="3" id="KW-0804">Transcription</keyword>
<dbReference type="InterPro" id="IPR036388">
    <property type="entry name" value="WH-like_DNA-bd_sf"/>
</dbReference>
<evidence type="ECO:0000256" key="3">
    <source>
        <dbReference type="HAMAP-Rule" id="MF_00978"/>
    </source>
</evidence>
<dbReference type="InterPro" id="IPR013196">
    <property type="entry name" value="HTH_11"/>
</dbReference>
<keyword evidence="2 3" id="KW-0092">Biotin</keyword>
<protein>
    <recommendedName>
        <fullName evidence="3">Bifunctional ligase/repressor BirA</fullName>
    </recommendedName>
    <alternativeName>
        <fullName evidence="3">Biotin--[acetyl-CoA-carboxylase] ligase</fullName>
        <ecNumber evidence="3">6.3.4.15</ecNumber>
    </alternativeName>
    <alternativeName>
        <fullName evidence="3">Biotin--protein ligase</fullName>
    </alternativeName>
    <alternativeName>
        <fullName evidence="3">Biotin-[acetyl-CoA carboxylase] synthetase</fullName>
    </alternativeName>
</protein>
<comment type="function">
    <text evidence="3">Acts both as a biotin--[acetyl-CoA-carboxylase] ligase and a repressor.</text>
</comment>
<dbReference type="InterPro" id="IPR030855">
    <property type="entry name" value="Bifunct_BirA"/>
</dbReference>
<feature type="binding site" evidence="3">
    <location>
        <position position="188"/>
    </location>
    <ligand>
        <name>biotin</name>
        <dbReference type="ChEBI" id="CHEBI:57586"/>
    </ligand>
</feature>
<dbReference type="EMBL" id="JACHFW010000019">
    <property type="protein sequence ID" value="MBB5266091.1"/>
    <property type="molecule type" value="Genomic_DNA"/>
</dbReference>
<dbReference type="Proteomes" id="UP000543642">
    <property type="component" value="Unassembled WGS sequence"/>
</dbReference>
<dbReference type="PROSITE" id="PS51733">
    <property type="entry name" value="BPL_LPL_CATALYTIC"/>
    <property type="match status" value="1"/>
</dbReference>
<dbReference type="SUPFAM" id="SSF55681">
    <property type="entry name" value="Class II aaRS and biotin synthetases"/>
    <property type="match status" value="1"/>
</dbReference>
<dbReference type="Pfam" id="PF08279">
    <property type="entry name" value="HTH_11"/>
    <property type="match status" value="1"/>
</dbReference>
<dbReference type="NCBIfam" id="TIGR00121">
    <property type="entry name" value="birA_ligase"/>
    <property type="match status" value="1"/>
</dbReference>
<keyword evidence="3" id="KW-0547">Nucleotide-binding</keyword>
<dbReference type="InterPro" id="IPR004143">
    <property type="entry name" value="BPL_LPL_catalytic"/>
</dbReference>
<dbReference type="Gene3D" id="1.10.10.10">
    <property type="entry name" value="Winged helix-like DNA-binding domain superfamily/Winged helix DNA-binding domain"/>
    <property type="match status" value="1"/>
</dbReference>
<dbReference type="Gene3D" id="2.30.30.100">
    <property type="match status" value="1"/>
</dbReference>
<dbReference type="Gene3D" id="3.30.930.10">
    <property type="entry name" value="Bira Bifunctional Protein, Domain 2"/>
    <property type="match status" value="1"/>
</dbReference>
<dbReference type="PANTHER" id="PTHR12835:SF5">
    <property type="entry name" value="BIOTIN--PROTEIN LIGASE"/>
    <property type="match status" value="1"/>
</dbReference>
<dbReference type="GO" id="GO:0016740">
    <property type="term" value="F:transferase activity"/>
    <property type="evidence" value="ECO:0007669"/>
    <property type="project" value="UniProtKB-ARBA"/>
</dbReference>
<keyword evidence="3" id="KW-0238">DNA-binding</keyword>
<dbReference type="EC" id="6.3.4.15" evidence="3"/>
<dbReference type="AlphaFoldDB" id="A0A7W8HCR1"/>
<proteinExistence type="inferred from homology"/>
<feature type="binding site" evidence="3">
    <location>
        <position position="116"/>
    </location>
    <ligand>
        <name>biotin</name>
        <dbReference type="ChEBI" id="CHEBI:57586"/>
    </ligand>
</feature>
<accession>A0A7W8HCR1</accession>
<keyword evidence="3" id="KW-0067">ATP-binding</keyword>
<name>A0A7W8HCR1_9FIRM</name>
<dbReference type="GO" id="GO:0004077">
    <property type="term" value="F:biotin--[biotin carboxyl-carrier protein] ligase activity"/>
    <property type="evidence" value="ECO:0007669"/>
    <property type="project" value="UniProtKB-UniRule"/>
</dbReference>
<dbReference type="RefSeq" id="WP_183776358.1">
    <property type="nucleotide sequence ID" value="NZ_JACHFW010000019.1"/>
</dbReference>
<dbReference type="HAMAP" id="MF_00978">
    <property type="entry name" value="Bifunct_BirA"/>
    <property type="match status" value="1"/>
</dbReference>
<keyword evidence="1 3" id="KW-0436">Ligase</keyword>
<feature type="domain" description="BPL/LPL catalytic" evidence="4">
    <location>
        <begin position="65"/>
        <end position="262"/>
    </location>
</feature>
<sequence length="325" mass="35438">MTTKEKLLALFEEHKGIYFSGEELADKLALSRTAVWKGVNALRSEGYVIDAVPNRGYCLSEDTDILSAQGIQKYLNEACSSIQLNVLPEVTSTNSWLREKANGGAREGCTVISGRQTAGRGRLGRSFYSPENTGIYMSILLRPEGITPDRAVKITTMAAAAACEAVREVSGRPAGIKWVNDIFIDGKKVCGILTEASLGMENNSLEYAVLGIGINAYAPQGGFPDEISRIAGSVFTERQKDGKNALAAAFLNHFMNYYISKDHSVYVNKYRDMSLAIGKEINVISPEGQKKARALDVDDECRLVVEYADGQKDCLSSGEISIRLI</sequence>
<dbReference type="InterPro" id="IPR004408">
    <property type="entry name" value="Biotin_CoA_COase_ligase"/>
</dbReference>
<evidence type="ECO:0000256" key="1">
    <source>
        <dbReference type="ARBA" id="ARBA00022598"/>
    </source>
</evidence>
<feature type="binding site" evidence="3">
    <location>
        <begin position="92"/>
        <end position="94"/>
    </location>
    <ligand>
        <name>biotin</name>
        <dbReference type="ChEBI" id="CHEBI:57586"/>
    </ligand>
</feature>
<evidence type="ECO:0000313" key="5">
    <source>
        <dbReference type="EMBL" id="MBB5266091.1"/>
    </source>
</evidence>
<organism evidence="5 6">
    <name type="scientific">Catenibacillus scindens</name>
    <dbReference type="NCBI Taxonomy" id="673271"/>
    <lineage>
        <taxon>Bacteria</taxon>
        <taxon>Bacillati</taxon>
        <taxon>Bacillota</taxon>
        <taxon>Clostridia</taxon>
        <taxon>Lachnospirales</taxon>
        <taxon>Lachnospiraceae</taxon>
        <taxon>Catenibacillus</taxon>
    </lineage>
</organism>
<evidence type="ECO:0000259" key="4">
    <source>
        <dbReference type="PROSITE" id="PS51733"/>
    </source>
</evidence>
<dbReference type="InterPro" id="IPR003142">
    <property type="entry name" value="BPL_C"/>
</dbReference>
<feature type="DNA-binding region" description="H-T-H motif" evidence="3">
    <location>
        <begin position="21"/>
        <end position="40"/>
    </location>
</feature>
<dbReference type="Pfam" id="PF02237">
    <property type="entry name" value="BPL_C"/>
    <property type="match status" value="1"/>
</dbReference>
<gene>
    <name evidence="3" type="primary">birA</name>
    <name evidence="5" type="ORF">HNP82_003247</name>
</gene>
<evidence type="ECO:0000313" key="6">
    <source>
        <dbReference type="Proteomes" id="UP000543642"/>
    </source>
</evidence>
<dbReference type="CDD" id="cd16442">
    <property type="entry name" value="BPL"/>
    <property type="match status" value="1"/>
</dbReference>
<feature type="binding site" evidence="3">
    <location>
        <begin position="120"/>
        <end position="122"/>
    </location>
    <ligand>
        <name>biotin</name>
        <dbReference type="ChEBI" id="CHEBI:57586"/>
    </ligand>
</feature>
<reference evidence="5 6" key="1">
    <citation type="submission" date="2020-08" db="EMBL/GenBank/DDBJ databases">
        <title>Genomic Encyclopedia of Type Strains, Phase IV (KMG-IV): sequencing the most valuable type-strain genomes for metagenomic binning, comparative biology and taxonomic classification.</title>
        <authorList>
            <person name="Goeker M."/>
        </authorList>
    </citation>
    <scope>NUCLEOTIDE SEQUENCE [LARGE SCALE GENOMIC DNA]</scope>
    <source>
        <strain evidence="5 6">DSM 106146</strain>
    </source>
</reference>
<dbReference type="SUPFAM" id="SSF46785">
    <property type="entry name" value="Winged helix' DNA-binding domain"/>
    <property type="match status" value="1"/>
</dbReference>
<dbReference type="GO" id="GO:0005737">
    <property type="term" value="C:cytoplasm"/>
    <property type="evidence" value="ECO:0007669"/>
    <property type="project" value="TreeGrafter"/>
</dbReference>
<comment type="caution">
    <text evidence="5">The sequence shown here is derived from an EMBL/GenBank/DDBJ whole genome shotgun (WGS) entry which is preliminary data.</text>
</comment>
<comment type="similarity">
    <text evidence="3">Belongs to the biotin--protein ligase family.</text>
</comment>
<dbReference type="GO" id="GO:0003677">
    <property type="term" value="F:DNA binding"/>
    <property type="evidence" value="ECO:0007669"/>
    <property type="project" value="UniProtKB-UniRule"/>
</dbReference>
<keyword evidence="3" id="KW-0678">Repressor</keyword>
<dbReference type="GO" id="GO:0009249">
    <property type="term" value="P:protein lipoylation"/>
    <property type="evidence" value="ECO:0007669"/>
    <property type="project" value="UniProtKB-ARBA"/>
</dbReference>
<comment type="catalytic activity">
    <reaction evidence="3">
        <text>biotin + L-lysyl-[protein] + ATP = N(6)-biotinyl-L-lysyl-[protein] + AMP + diphosphate + H(+)</text>
        <dbReference type="Rhea" id="RHEA:11756"/>
        <dbReference type="Rhea" id="RHEA-COMP:9752"/>
        <dbReference type="Rhea" id="RHEA-COMP:10505"/>
        <dbReference type="ChEBI" id="CHEBI:15378"/>
        <dbReference type="ChEBI" id="CHEBI:29969"/>
        <dbReference type="ChEBI" id="CHEBI:30616"/>
        <dbReference type="ChEBI" id="CHEBI:33019"/>
        <dbReference type="ChEBI" id="CHEBI:57586"/>
        <dbReference type="ChEBI" id="CHEBI:83144"/>
        <dbReference type="ChEBI" id="CHEBI:456215"/>
        <dbReference type="EC" id="6.3.4.15"/>
    </reaction>
</comment>
<dbReference type="GO" id="GO:0005524">
    <property type="term" value="F:ATP binding"/>
    <property type="evidence" value="ECO:0007669"/>
    <property type="project" value="UniProtKB-UniRule"/>
</dbReference>
<dbReference type="InterPro" id="IPR045864">
    <property type="entry name" value="aa-tRNA-synth_II/BPL/LPL"/>
</dbReference>
<evidence type="ECO:0000256" key="2">
    <source>
        <dbReference type="ARBA" id="ARBA00023267"/>
    </source>
</evidence>
<dbReference type="PANTHER" id="PTHR12835">
    <property type="entry name" value="BIOTIN PROTEIN LIGASE"/>
    <property type="match status" value="1"/>
</dbReference>
<keyword evidence="6" id="KW-1185">Reference proteome</keyword>
<dbReference type="InterPro" id="IPR036390">
    <property type="entry name" value="WH_DNA-bd_sf"/>
</dbReference>
<dbReference type="Pfam" id="PF03099">
    <property type="entry name" value="BPL_LplA_LipB"/>
    <property type="match status" value="1"/>
</dbReference>
<keyword evidence="3" id="KW-0805">Transcription regulation</keyword>